<comment type="caution">
    <text evidence="1">The sequence shown here is derived from an EMBL/GenBank/DDBJ whole genome shotgun (WGS) entry which is preliminary data.</text>
</comment>
<dbReference type="PANTHER" id="PTHR32098:SF5">
    <property type="entry name" value="LYCOPENE BETA_EPSILON CYCLASE PROTEIN"/>
    <property type="match status" value="1"/>
</dbReference>
<dbReference type="RefSeq" id="WP_283758877.1">
    <property type="nucleotide sequence ID" value="NZ_JAQOSQ010000013.1"/>
</dbReference>
<dbReference type="Proteomes" id="UP001232992">
    <property type="component" value="Unassembled WGS sequence"/>
</dbReference>
<proteinExistence type="predicted"/>
<evidence type="ECO:0000313" key="1">
    <source>
        <dbReference type="EMBL" id="MDJ1184223.1"/>
    </source>
</evidence>
<organism evidence="1 2">
    <name type="scientific">Roseofilum casamattae BLCC-M143</name>
    <dbReference type="NCBI Taxonomy" id="3022442"/>
    <lineage>
        <taxon>Bacteria</taxon>
        <taxon>Bacillati</taxon>
        <taxon>Cyanobacteriota</taxon>
        <taxon>Cyanophyceae</taxon>
        <taxon>Desertifilales</taxon>
        <taxon>Desertifilaceae</taxon>
        <taxon>Roseofilum</taxon>
        <taxon>Roseofilum casamattae</taxon>
    </lineage>
</organism>
<keyword evidence="2" id="KW-1185">Reference proteome</keyword>
<gene>
    <name evidence="1" type="ORF">PMH09_13640</name>
</gene>
<name>A0ABT7C139_9CYAN</name>
<dbReference type="Gene3D" id="3.50.50.60">
    <property type="entry name" value="FAD/NAD(P)-binding domain"/>
    <property type="match status" value="1"/>
</dbReference>
<dbReference type="PANTHER" id="PTHR32098">
    <property type="entry name" value="LYCOPENE BETA/EPSILON CYCLASE PROTEIN"/>
    <property type="match status" value="1"/>
</dbReference>
<protein>
    <submittedName>
        <fullName evidence="1">FAD-binding oxidoreductase</fullName>
    </submittedName>
</protein>
<dbReference type="SUPFAM" id="SSF51905">
    <property type="entry name" value="FAD/NAD(P)-binding domain"/>
    <property type="match status" value="1"/>
</dbReference>
<reference evidence="1 2" key="1">
    <citation type="submission" date="2023-01" db="EMBL/GenBank/DDBJ databases">
        <title>Novel diversity within Roseofilum (Cyanobacteria; Desertifilaceae) from marine benthic mats with descriptions of four novel species.</title>
        <authorList>
            <person name="Wang Y."/>
            <person name="Berthold D.E."/>
            <person name="Hu J."/>
            <person name="Lefler F.W."/>
            <person name="Laughinghouse H.D. IV."/>
        </authorList>
    </citation>
    <scope>NUCLEOTIDE SEQUENCE [LARGE SCALE GENOMIC DNA]</scope>
    <source>
        <strain evidence="1 2">BLCC-M143</strain>
    </source>
</reference>
<dbReference type="EMBL" id="JAQOSQ010000013">
    <property type="protein sequence ID" value="MDJ1184223.1"/>
    <property type="molecule type" value="Genomic_DNA"/>
</dbReference>
<dbReference type="InterPro" id="IPR036188">
    <property type="entry name" value="FAD/NAD-bd_sf"/>
</dbReference>
<accession>A0ABT7C139</accession>
<sequence length="532" mass="59035">MSKTEEILSKLPGDVMAGLRRADGLWTGVRESSLSSSTVVAIADTEIRQTPARAVDVVVCGGTLGILVACALQLGGIRVAVLERGVLRGREQEWNISRAELQVLVELEMLTEEQLDRAIASEYNPARISFPGGEDIWVKDILNIGVDPVFLLETLKQRFLEAGGVLLENTPFEGATVYRDGIIVNAGKTEIQARLLLDAMGHFSPISRQARGGKKPDAVCLVVGSCATGYPKNDTGDLFVSFTPAMHDCQYFWEAFPARDGRTTYLFTYVDADRDRFSLEFFYEEYLRWLPEYQGVSLEQLTFQRALFGFFPCYRNSPLTLPFDRILPIGDSSGSQSPLSFGGFGATIRHLQRLTAGITDALNSDALGSNELALLQPYQPNLSVTWLFQRSMSLPVGSLSENPLPLVSPNELLAPIFGIMNDLGDEVMNPFLQDVVQFPGLTQTLLKTWLAQPILVLKIIPQVGLPALLNWLGHYSNLAGYSLLDAIASQFESSPSFLSAKQQYVYRRWRDLWHYGSGRDYCDRESSPNVKR</sequence>
<evidence type="ECO:0000313" key="2">
    <source>
        <dbReference type="Proteomes" id="UP001232992"/>
    </source>
</evidence>